<evidence type="ECO:0000256" key="1">
    <source>
        <dbReference type="ARBA" id="ARBA00007689"/>
    </source>
</evidence>
<dbReference type="AlphaFoldDB" id="A0A6I6GIS7"/>
<dbReference type="SUPFAM" id="SSF54909">
    <property type="entry name" value="Dimeric alpha+beta barrel"/>
    <property type="match status" value="1"/>
</dbReference>
<dbReference type="Gene3D" id="3.30.70.1060">
    <property type="entry name" value="Dimeric alpha+beta barrel"/>
    <property type="match status" value="1"/>
</dbReference>
<name>A0A6I6GIS7_9BACT</name>
<dbReference type="PANTHER" id="PTHR33606">
    <property type="entry name" value="PROTEIN YCII"/>
    <property type="match status" value="1"/>
</dbReference>
<gene>
    <name evidence="3" type="ORF">GLV81_05250</name>
</gene>
<evidence type="ECO:0000313" key="4">
    <source>
        <dbReference type="Proteomes" id="UP000426027"/>
    </source>
</evidence>
<proteinExistence type="inferred from homology"/>
<dbReference type="EMBL" id="CP046566">
    <property type="protein sequence ID" value="QGW27578.1"/>
    <property type="molecule type" value="Genomic_DNA"/>
</dbReference>
<dbReference type="Pfam" id="PF03795">
    <property type="entry name" value="YCII"/>
    <property type="match status" value="1"/>
</dbReference>
<dbReference type="InterPro" id="IPR051807">
    <property type="entry name" value="Sec-metab_biosynth-assoc"/>
</dbReference>
<accession>A0A6I6GIS7</accession>
<dbReference type="KEGG" id="fls:GLV81_05250"/>
<organism evidence="3 4">
    <name type="scientific">Phnomibacter ginsenosidimutans</name>
    <dbReference type="NCBI Taxonomy" id="2676868"/>
    <lineage>
        <taxon>Bacteria</taxon>
        <taxon>Pseudomonadati</taxon>
        <taxon>Bacteroidota</taxon>
        <taxon>Chitinophagia</taxon>
        <taxon>Chitinophagales</taxon>
        <taxon>Chitinophagaceae</taxon>
        <taxon>Phnomibacter</taxon>
    </lineage>
</organism>
<evidence type="ECO:0000313" key="3">
    <source>
        <dbReference type="EMBL" id="QGW27578.1"/>
    </source>
</evidence>
<evidence type="ECO:0000259" key="2">
    <source>
        <dbReference type="Pfam" id="PF03795"/>
    </source>
</evidence>
<dbReference type="InterPro" id="IPR005545">
    <property type="entry name" value="YCII"/>
</dbReference>
<sequence length="97" mass="10943">MKQYVIIAKDGVDADALERRMQARPFHLAGASRLKANGQFVVGGATLNEQGQMNGSVMIVQFETEADFEHWYNNEPYIQQGVWQEISVQPFKVANVE</sequence>
<keyword evidence="4" id="KW-1185">Reference proteome</keyword>
<dbReference type="RefSeq" id="WP_157477472.1">
    <property type="nucleotide sequence ID" value="NZ_CP046566.1"/>
</dbReference>
<dbReference type="Proteomes" id="UP000426027">
    <property type="component" value="Chromosome"/>
</dbReference>
<feature type="domain" description="YCII-related" evidence="2">
    <location>
        <begin position="4"/>
        <end position="92"/>
    </location>
</feature>
<reference evidence="3 4" key="1">
    <citation type="submission" date="2019-11" db="EMBL/GenBank/DDBJ databases">
        <authorList>
            <person name="Im W.T."/>
        </authorList>
    </citation>
    <scope>NUCLEOTIDE SEQUENCE [LARGE SCALE GENOMIC DNA]</scope>
    <source>
        <strain evidence="3 4">SB-02</strain>
    </source>
</reference>
<dbReference type="InterPro" id="IPR011008">
    <property type="entry name" value="Dimeric_a/b-barrel"/>
</dbReference>
<dbReference type="PANTHER" id="PTHR33606:SF3">
    <property type="entry name" value="PROTEIN YCII"/>
    <property type="match status" value="1"/>
</dbReference>
<protein>
    <recommendedName>
        <fullName evidence="2">YCII-related domain-containing protein</fullName>
    </recommendedName>
</protein>
<comment type="similarity">
    <text evidence="1">Belongs to the YciI family.</text>
</comment>